<keyword evidence="3" id="KW-1185">Reference proteome</keyword>
<comment type="caution">
    <text evidence="2">The sequence shown here is derived from an EMBL/GenBank/DDBJ whole genome shotgun (WGS) entry which is preliminary data.</text>
</comment>
<dbReference type="InterPro" id="IPR000477">
    <property type="entry name" value="RT_dom"/>
</dbReference>
<dbReference type="Proteomes" id="UP000499080">
    <property type="component" value="Unassembled WGS sequence"/>
</dbReference>
<evidence type="ECO:0000313" key="2">
    <source>
        <dbReference type="EMBL" id="GBL77691.1"/>
    </source>
</evidence>
<protein>
    <recommendedName>
        <fullName evidence="1">Reverse transcriptase domain-containing protein</fullName>
    </recommendedName>
</protein>
<reference evidence="2 3" key="1">
    <citation type="journal article" date="2019" name="Sci. Rep.">
        <title>Orb-weaving spider Araneus ventricosus genome elucidates the spidroin gene catalogue.</title>
        <authorList>
            <person name="Kono N."/>
            <person name="Nakamura H."/>
            <person name="Ohtoshi R."/>
            <person name="Moran D.A.P."/>
            <person name="Shinohara A."/>
            <person name="Yoshida Y."/>
            <person name="Fujiwara M."/>
            <person name="Mori M."/>
            <person name="Tomita M."/>
            <person name="Arakawa K."/>
        </authorList>
    </citation>
    <scope>NUCLEOTIDE SEQUENCE [LARGE SCALE GENOMIC DNA]</scope>
</reference>
<accession>A0A4Y2ACW1</accession>
<organism evidence="2 3">
    <name type="scientific">Araneus ventricosus</name>
    <name type="common">Orbweaver spider</name>
    <name type="synonym">Epeira ventricosa</name>
    <dbReference type="NCBI Taxonomy" id="182803"/>
    <lineage>
        <taxon>Eukaryota</taxon>
        <taxon>Metazoa</taxon>
        <taxon>Ecdysozoa</taxon>
        <taxon>Arthropoda</taxon>
        <taxon>Chelicerata</taxon>
        <taxon>Arachnida</taxon>
        <taxon>Araneae</taxon>
        <taxon>Araneomorphae</taxon>
        <taxon>Entelegynae</taxon>
        <taxon>Araneoidea</taxon>
        <taxon>Araneidae</taxon>
        <taxon>Araneus</taxon>
    </lineage>
</organism>
<gene>
    <name evidence="2" type="ORF">AVEN_152914_1</name>
</gene>
<dbReference type="EMBL" id="BGPR01000013">
    <property type="protein sequence ID" value="GBL77691.1"/>
    <property type="molecule type" value="Genomic_DNA"/>
</dbReference>
<dbReference type="OrthoDB" id="8051783at2759"/>
<dbReference type="PANTHER" id="PTHR33332">
    <property type="entry name" value="REVERSE TRANSCRIPTASE DOMAIN-CONTAINING PROTEIN"/>
    <property type="match status" value="1"/>
</dbReference>
<feature type="domain" description="Reverse transcriptase" evidence="1">
    <location>
        <begin position="1"/>
        <end position="168"/>
    </location>
</feature>
<dbReference type="PROSITE" id="PS50878">
    <property type="entry name" value="RT_POL"/>
    <property type="match status" value="1"/>
</dbReference>
<sequence>MDWSVLLKLFDDYGVPGFHKNFIFYYLKDRTVSYVNDALKTDKEYCKGCPQGSVIDPTIWNFCPNSVLSLEGQNIYLQAFADDQALVIWDRTRRLLENNTNSFLIILSENLITLELGLSPEKCQALTYRDFSSYGPGKATVLERPAILHINNKTIKKTTSIKYLGIHIDARLNWTIHIQNLHSRAMISTKNFNQVIKNN</sequence>
<name>A0A4Y2ACW1_ARAVE</name>
<dbReference type="AlphaFoldDB" id="A0A4Y2ACW1"/>
<proteinExistence type="predicted"/>
<dbReference type="Pfam" id="PF00078">
    <property type="entry name" value="RVT_1"/>
    <property type="match status" value="1"/>
</dbReference>
<evidence type="ECO:0000313" key="3">
    <source>
        <dbReference type="Proteomes" id="UP000499080"/>
    </source>
</evidence>
<evidence type="ECO:0000259" key="1">
    <source>
        <dbReference type="PROSITE" id="PS50878"/>
    </source>
</evidence>